<evidence type="ECO:0000256" key="3">
    <source>
        <dbReference type="HAMAP-Rule" id="MF_02058"/>
    </source>
</evidence>
<comment type="pathway">
    <text evidence="3">Amine and polyamine metabolism; choline degradation.</text>
</comment>
<dbReference type="InterPro" id="IPR030897">
    <property type="entry name" value="Choline_CutC"/>
</dbReference>
<dbReference type="EC" id="4.3.99.4" evidence="3"/>
<comment type="caution">
    <text evidence="7">The sequence shown here is derived from an EMBL/GenBank/DDBJ whole genome shotgun (WGS) entry which is preliminary data.</text>
</comment>
<comment type="PTM">
    <text evidence="3">Requires the activating protein CutD to generate the key active site glycyl radical on Gly-771 that is involved in catalysis.</text>
</comment>
<evidence type="ECO:0000313" key="7">
    <source>
        <dbReference type="EMBL" id="MBN7772831.1"/>
    </source>
</evidence>
<evidence type="ECO:0000256" key="1">
    <source>
        <dbReference type="ARBA" id="ARBA00022818"/>
    </source>
</evidence>
<evidence type="ECO:0000259" key="6">
    <source>
        <dbReference type="PROSITE" id="PS51554"/>
    </source>
</evidence>
<dbReference type="EMBL" id="JAFJZZ010000001">
    <property type="protein sequence ID" value="MBN7772831.1"/>
    <property type="molecule type" value="Genomic_DNA"/>
</dbReference>
<dbReference type="SUPFAM" id="SSF51998">
    <property type="entry name" value="PFL-like glycyl radical enzymes"/>
    <property type="match status" value="1"/>
</dbReference>
<dbReference type="CDD" id="cd01677">
    <property type="entry name" value="PFL2_DhaB_BssA"/>
    <property type="match status" value="1"/>
</dbReference>
<protein>
    <recommendedName>
        <fullName evidence="3">Choline trimethylamine-lyase</fullName>
        <shortName evidence="3">Choline TMA-lyase</shortName>
        <ecNumber evidence="3">4.3.99.4</ecNumber>
    </recommendedName>
    <alternativeName>
        <fullName evidence="3">Choline utilization protein C</fullName>
    </alternativeName>
</protein>
<dbReference type="PROSITE" id="PS51554">
    <property type="entry name" value="PFL"/>
    <property type="match status" value="1"/>
</dbReference>
<dbReference type="AlphaFoldDB" id="A0A939D807"/>
<feature type="domain" description="PFL" evidence="6">
    <location>
        <begin position="10"/>
        <end position="668"/>
    </location>
</feature>
<comment type="function">
    <text evidence="3">Glycine radical enzyme that catalyzes the cleavage of a C-N bond in choline, producing trimethylamine (TMA) and acetaldehyde.</text>
</comment>
<comment type="catalytic activity">
    <reaction evidence="3">
        <text>choline = trimethylamine + acetaldehyde</text>
        <dbReference type="Rhea" id="RHEA:35095"/>
        <dbReference type="ChEBI" id="CHEBI:15343"/>
        <dbReference type="ChEBI" id="CHEBI:15354"/>
        <dbReference type="ChEBI" id="CHEBI:58389"/>
        <dbReference type="EC" id="4.3.99.4"/>
    </reaction>
</comment>
<feature type="active site" description="Proton acceptor" evidence="3">
    <location>
        <position position="441"/>
    </location>
</feature>
<dbReference type="InterPro" id="IPR001150">
    <property type="entry name" value="Gly_radical"/>
</dbReference>
<dbReference type="GO" id="GO:0042426">
    <property type="term" value="P:choline catabolic process"/>
    <property type="evidence" value="ECO:0007669"/>
    <property type="project" value="UniProtKB-UniRule"/>
</dbReference>
<dbReference type="PANTHER" id="PTHR43641:SF2">
    <property type="entry name" value="DEHYDRATASE YBIW-RELATED"/>
    <property type="match status" value="1"/>
</dbReference>
<dbReference type="GO" id="GO:0120525">
    <property type="term" value="F:choline trimethylamine lyase activity"/>
    <property type="evidence" value="ECO:0007669"/>
    <property type="project" value="UniProtKB-EC"/>
</dbReference>
<gene>
    <name evidence="3 7" type="primary">cutC</name>
    <name evidence="7" type="ORF">JYB65_05590</name>
</gene>
<dbReference type="Pfam" id="PF02901">
    <property type="entry name" value="PFL-like"/>
    <property type="match status" value="1"/>
</dbReference>
<dbReference type="GO" id="GO:0005829">
    <property type="term" value="C:cytosol"/>
    <property type="evidence" value="ECO:0007669"/>
    <property type="project" value="TreeGrafter"/>
</dbReference>
<dbReference type="NCBIfam" id="TIGR04394">
    <property type="entry name" value="choline_CutC"/>
    <property type="match status" value="1"/>
</dbReference>
<dbReference type="PROSITE" id="PS00850">
    <property type="entry name" value="GLY_RADICAL_1"/>
    <property type="match status" value="1"/>
</dbReference>
<accession>A0A939D807</accession>
<comment type="similarity">
    <text evidence="3">Belongs to the glycyl radical enzyme (GRE) family. CutC subfamily.</text>
</comment>
<dbReference type="Pfam" id="PF01228">
    <property type="entry name" value="Gly_radical"/>
    <property type="match status" value="1"/>
</dbReference>
<sequence>MDNKEFVMTERLNQLKEAYLKVIPSITIHRAIAYTEVAKEYPDIPVSLRRAKGFRRACETAPMLIQENELIVGHPCGQPRAGAFSPDTAWSWVKEELAEISTRPQDPYFISEEDKKVMREELFPFWEGKSLAEACEAELRKEGIWEYGAEAAITDLTYHVTSGGGDSSPGYDIILFEKGILGIKAEAEEGLATLEGNREEVNEKSIFYQSSIEICEGILTYASRLSKYASELAEKESNPIRKAELIKIADVNSRVPANPPETFHEALQSLWTIQSLFLLEENQCSTSLGRLDQYMLPCYENDIKSGNLTEEQAFELMGCFMIKCSEIIWYTPGATAKYFAGYMPFINMCVGGVKRDGGDGTNDLTYLVMEAVRQVKVYQPTLACRIHNLSPQKYLEKVVDLIKAGGGMPACHFDDAHIKMMLRKGYSFEDARDYSLMGCVEPQKSGKVHQWTAGGFTQWPITIEMAMNRGVLKSYGDKQWLDTGDINEFKTYENFEGAVKKQLDYLIDINCRGTVIIEKVFRDVTPSPYMSLFMDGCMEKGKDVMAGGAVMYEGPGTIFAGLATYVDSMTAIKKLVYEDKKYTLAQIKEAMDANWEGYEHIHKDCLNAPKYGNDDDYADMIAKEIIDYTEQKMNSYTSLYARQIHGTLSQSFNTPLGGMVGATPDGRAAYAPLSDAMSPSQGADKKGPTAVIKSVSKLNVESMSLGMAHNFKVSNGFLDGVEGRNAIITLLRTASIMGNGQMQFNCVDNATLIDAQVHPELHRDLIVRVAGYCAFFVELCKEVQDEIISRTVLG</sequence>
<feature type="active site" description="Cysteine radical intermediate" evidence="3">
    <location>
        <position position="439"/>
    </location>
</feature>
<dbReference type="PANTHER" id="PTHR43641">
    <property type="entry name" value="FORMATE ACETYLTRANSFERASE 3-RELATED"/>
    <property type="match status" value="1"/>
</dbReference>
<proteinExistence type="inferred from homology"/>
<dbReference type="InterPro" id="IPR051215">
    <property type="entry name" value="GRE"/>
</dbReference>
<evidence type="ECO:0000313" key="8">
    <source>
        <dbReference type="Proteomes" id="UP000664545"/>
    </source>
</evidence>
<feature type="modified residue" description="Glycine radical" evidence="3 4">
    <location>
        <position position="771"/>
    </location>
</feature>
<name>A0A939D807_CLOAM</name>
<feature type="domain" description="Glycine radical" evidence="5">
    <location>
        <begin position="675"/>
        <end position="794"/>
    </location>
</feature>
<keyword evidence="2 3" id="KW-0456">Lyase</keyword>
<dbReference type="Proteomes" id="UP000664545">
    <property type="component" value="Unassembled WGS sequence"/>
</dbReference>
<evidence type="ECO:0000256" key="2">
    <source>
        <dbReference type="ARBA" id="ARBA00023239"/>
    </source>
</evidence>
<reference evidence="7" key="1">
    <citation type="submission" date="2021-02" db="EMBL/GenBank/DDBJ databases">
        <title>Abyssanaerobacter marinus gen.nov., sp., nov, anaerobic bacterium isolated from the Onnuri vent field of Indian Ocean and suggestion of Mogibacteriaceae fam. nov., and proposal of reclassification of ambiguous this family's genus member.</title>
        <authorList>
            <person name="Kim Y.J."/>
            <person name="Yang J.-A."/>
        </authorList>
    </citation>
    <scope>NUCLEOTIDE SEQUENCE</scope>
    <source>
        <strain evidence="7">DSM 2634</strain>
    </source>
</reference>
<keyword evidence="1 3" id="KW-0556">Organic radical</keyword>
<dbReference type="InterPro" id="IPR004184">
    <property type="entry name" value="PFL_dom"/>
</dbReference>
<organism evidence="7 8">
    <name type="scientific">Clostridium aminobutyricum</name>
    <dbReference type="NCBI Taxonomy" id="33953"/>
    <lineage>
        <taxon>Bacteria</taxon>
        <taxon>Bacillati</taxon>
        <taxon>Bacillota</taxon>
        <taxon>Clostridia</taxon>
        <taxon>Eubacteriales</taxon>
        <taxon>Clostridiaceae</taxon>
        <taxon>Clostridium</taxon>
    </lineage>
</organism>
<keyword evidence="8" id="KW-1185">Reference proteome</keyword>
<dbReference type="InterPro" id="IPR019777">
    <property type="entry name" value="Form_AcTrfase_GR_CS"/>
</dbReference>
<evidence type="ECO:0000259" key="5">
    <source>
        <dbReference type="PROSITE" id="PS51149"/>
    </source>
</evidence>
<evidence type="ECO:0000256" key="4">
    <source>
        <dbReference type="PROSITE-ProRule" id="PRU00493"/>
    </source>
</evidence>
<dbReference type="Gene3D" id="3.20.70.20">
    <property type="match status" value="1"/>
</dbReference>
<dbReference type="HAMAP" id="MF_02058">
    <property type="entry name" value="Choline_CutC"/>
    <property type="match status" value="1"/>
</dbReference>
<dbReference type="PROSITE" id="PS51149">
    <property type="entry name" value="GLY_RADICAL_2"/>
    <property type="match status" value="1"/>
</dbReference>